<protein>
    <submittedName>
        <fullName evidence="1">Uncharacterized protein</fullName>
    </submittedName>
</protein>
<dbReference type="Proteomes" id="UP000026915">
    <property type="component" value="Chromosome 10"/>
</dbReference>
<name>A0A061FWS4_THECC</name>
<dbReference type="InParanoid" id="A0A061FWS4"/>
<accession>A0A061FWS4</accession>
<dbReference type="Gramene" id="EOY19239">
    <property type="protein sequence ID" value="EOY19239"/>
    <property type="gene ID" value="TCM_044227"/>
</dbReference>
<dbReference type="EMBL" id="CM001888">
    <property type="protein sequence ID" value="EOY19239.1"/>
    <property type="molecule type" value="Genomic_DNA"/>
</dbReference>
<dbReference type="HOGENOM" id="CLU_2531979_0_0_1"/>
<organism evidence="1 2">
    <name type="scientific">Theobroma cacao</name>
    <name type="common">Cacao</name>
    <name type="synonym">Cocoa</name>
    <dbReference type="NCBI Taxonomy" id="3641"/>
    <lineage>
        <taxon>Eukaryota</taxon>
        <taxon>Viridiplantae</taxon>
        <taxon>Streptophyta</taxon>
        <taxon>Embryophyta</taxon>
        <taxon>Tracheophyta</taxon>
        <taxon>Spermatophyta</taxon>
        <taxon>Magnoliopsida</taxon>
        <taxon>eudicotyledons</taxon>
        <taxon>Gunneridae</taxon>
        <taxon>Pentapetalae</taxon>
        <taxon>rosids</taxon>
        <taxon>malvids</taxon>
        <taxon>Malvales</taxon>
        <taxon>Malvaceae</taxon>
        <taxon>Byttnerioideae</taxon>
        <taxon>Theobroma</taxon>
    </lineage>
</organism>
<keyword evidence="2" id="KW-1185">Reference proteome</keyword>
<evidence type="ECO:0000313" key="2">
    <source>
        <dbReference type="Proteomes" id="UP000026915"/>
    </source>
</evidence>
<evidence type="ECO:0000313" key="1">
    <source>
        <dbReference type="EMBL" id="EOY19239.1"/>
    </source>
</evidence>
<reference evidence="1 2" key="1">
    <citation type="journal article" date="2013" name="Genome Biol.">
        <title>The genome sequence of the most widely cultivated cacao type and its use to identify candidate genes regulating pod color.</title>
        <authorList>
            <person name="Motamayor J.C."/>
            <person name="Mockaitis K."/>
            <person name="Schmutz J."/>
            <person name="Haiminen N."/>
            <person name="Iii D.L."/>
            <person name="Cornejo O."/>
            <person name="Findley S.D."/>
            <person name="Zheng P."/>
            <person name="Utro F."/>
            <person name="Royaert S."/>
            <person name="Saski C."/>
            <person name="Jenkins J."/>
            <person name="Podicheti R."/>
            <person name="Zhao M."/>
            <person name="Scheffler B.E."/>
            <person name="Stack J.C."/>
            <person name="Feltus F.A."/>
            <person name="Mustiga G.M."/>
            <person name="Amores F."/>
            <person name="Phillips W."/>
            <person name="Marelli J.P."/>
            <person name="May G.D."/>
            <person name="Shapiro H."/>
            <person name="Ma J."/>
            <person name="Bustamante C.D."/>
            <person name="Schnell R.J."/>
            <person name="Main D."/>
            <person name="Gilbert D."/>
            <person name="Parida L."/>
            <person name="Kuhn D.N."/>
        </authorList>
    </citation>
    <scope>NUCLEOTIDE SEQUENCE [LARGE SCALE GENOMIC DNA]</scope>
    <source>
        <strain evidence="2">cv. Matina 1-6</strain>
    </source>
</reference>
<dbReference type="AlphaFoldDB" id="A0A061FWS4"/>
<proteinExistence type="predicted"/>
<gene>
    <name evidence="1" type="ORF">TCM_044227</name>
</gene>
<sequence>MLLVHDPSFQPKFNLVAWSKGIRAAQTTRTHVYRFCTGVPATMLLATASTPFGNVALALQGKPYNYQQMKVEFNQLKDEVLDIK</sequence>